<name>A0ABT1GAK3_9GAMM</name>
<comment type="caution">
    <text evidence="4">The sequence shown here is derived from an EMBL/GenBank/DDBJ whole genome shotgun (WGS) entry which is preliminary data.</text>
</comment>
<dbReference type="PANTHER" id="PTHR43639">
    <property type="entry name" value="OXIDOREDUCTASE, SHORT-CHAIN DEHYDROGENASE/REDUCTASE FAMILY (AFU_ORTHOLOGUE AFUA_5G02870)"/>
    <property type="match status" value="1"/>
</dbReference>
<dbReference type="Proteomes" id="UP001523550">
    <property type="component" value="Unassembled WGS sequence"/>
</dbReference>
<dbReference type="EMBL" id="JALJYF010000002">
    <property type="protein sequence ID" value="MCP1728082.1"/>
    <property type="molecule type" value="Genomic_DNA"/>
</dbReference>
<sequence>MNTTFEGYRVLVTGANRGIGLACARGFAQGGATVGLHYASDREAAESALLDLPGDSHQLFQARLDEVADCQRLADEVETTLGPLDVLVNNAGVFRHKPVSEMDFTEWQKIWDETLALNLSGPAHLSFLLGKTMAASGQGRIINISSRGAFRGEPEAPAYGASKAGLNALTQSLAQALGGDGVSVSGVAPGFVETDMTRDLLNSLTGDAIRAQSPLGRTARPSDVAAAVLWLASPGAEFATGTIIDVNGASHLRQ</sequence>
<dbReference type="SUPFAM" id="SSF51735">
    <property type="entry name" value="NAD(P)-binding Rossmann-fold domains"/>
    <property type="match status" value="1"/>
</dbReference>
<dbReference type="CDD" id="cd05233">
    <property type="entry name" value="SDR_c"/>
    <property type="match status" value="1"/>
</dbReference>
<dbReference type="PRINTS" id="PR00080">
    <property type="entry name" value="SDRFAMILY"/>
</dbReference>
<evidence type="ECO:0000313" key="5">
    <source>
        <dbReference type="Proteomes" id="UP001523550"/>
    </source>
</evidence>
<evidence type="ECO:0000259" key="3">
    <source>
        <dbReference type="SMART" id="SM00822"/>
    </source>
</evidence>
<dbReference type="PROSITE" id="PS00061">
    <property type="entry name" value="ADH_SHORT"/>
    <property type="match status" value="1"/>
</dbReference>
<evidence type="ECO:0000256" key="1">
    <source>
        <dbReference type="ARBA" id="ARBA00006484"/>
    </source>
</evidence>
<proteinExistence type="inferred from homology"/>
<evidence type="ECO:0000256" key="2">
    <source>
        <dbReference type="ARBA" id="ARBA00023002"/>
    </source>
</evidence>
<dbReference type="InterPro" id="IPR002347">
    <property type="entry name" value="SDR_fam"/>
</dbReference>
<dbReference type="InterPro" id="IPR036291">
    <property type="entry name" value="NAD(P)-bd_dom_sf"/>
</dbReference>
<dbReference type="InterPro" id="IPR057326">
    <property type="entry name" value="KR_dom"/>
</dbReference>
<gene>
    <name evidence="4" type="ORF">J2T60_002082</name>
</gene>
<evidence type="ECO:0000313" key="4">
    <source>
        <dbReference type="EMBL" id="MCP1728082.1"/>
    </source>
</evidence>
<dbReference type="Gene3D" id="3.40.50.720">
    <property type="entry name" value="NAD(P)-binding Rossmann-like Domain"/>
    <property type="match status" value="1"/>
</dbReference>
<accession>A0ABT1GAK3</accession>
<comment type="similarity">
    <text evidence="1">Belongs to the short-chain dehydrogenases/reductases (SDR) family.</text>
</comment>
<dbReference type="Pfam" id="PF13561">
    <property type="entry name" value="adh_short_C2"/>
    <property type="match status" value="1"/>
</dbReference>
<dbReference type="PANTHER" id="PTHR43639:SF1">
    <property type="entry name" value="SHORT-CHAIN DEHYDROGENASE_REDUCTASE FAMILY PROTEIN"/>
    <property type="match status" value="1"/>
</dbReference>
<dbReference type="PRINTS" id="PR00081">
    <property type="entry name" value="GDHRDH"/>
</dbReference>
<reference evidence="4 5" key="1">
    <citation type="submission" date="2022-03" db="EMBL/GenBank/DDBJ databases">
        <title>Genomic Encyclopedia of Type Strains, Phase III (KMG-III): the genomes of soil and plant-associated and newly described type strains.</title>
        <authorList>
            <person name="Whitman W."/>
        </authorList>
    </citation>
    <scope>NUCLEOTIDE SEQUENCE [LARGE SCALE GENOMIC DNA]</scope>
    <source>
        <strain evidence="4 5">BSker1</strain>
    </source>
</reference>
<dbReference type="RefSeq" id="WP_253449555.1">
    <property type="nucleotide sequence ID" value="NZ_JALJYF010000002.1"/>
</dbReference>
<feature type="domain" description="Ketoreductase" evidence="3">
    <location>
        <begin position="8"/>
        <end position="224"/>
    </location>
</feature>
<dbReference type="InterPro" id="IPR020904">
    <property type="entry name" value="Sc_DH/Rdtase_CS"/>
</dbReference>
<protein>
    <submittedName>
        <fullName evidence="4">NAD(P)-dependent dehydrogenase (Short-subunit alcohol dehydrogenase family)</fullName>
    </submittedName>
</protein>
<keyword evidence="5" id="KW-1185">Reference proteome</keyword>
<dbReference type="SMART" id="SM00822">
    <property type="entry name" value="PKS_KR"/>
    <property type="match status" value="1"/>
</dbReference>
<organism evidence="4 5">
    <name type="scientific">Natronospira proteinivora</name>
    <dbReference type="NCBI Taxonomy" id="1807133"/>
    <lineage>
        <taxon>Bacteria</taxon>
        <taxon>Pseudomonadati</taxon>
        <taxon>Pseudomonadota</taxon>
        <taxon>Gammaproteobacteria</taxon>
        <taxon>Natronospirales</taxon>
        <taxon>Natronospiraceae</taxon>
        <taxon>Natronospira</taxon>
    </lineage>
</organism>
<keyword evidence="2" id="KW-0560">Oxidoreductase</keyword>